<feature type="region of interest" description="Disordered" evidence="1">
    <location>
        <begin position="29"/>
        <end position="56"/>
    </location>
</feature>
<dbReference type="AlphaFoldDB" id="A0AAW5E291"/>
<dbReference type="RefSeq" id="WP_240252255.1">
    <property type="nucleotide sequence ID" value="NZ_JAKTTI010000001.1"/>
</dbReference>
<keyword evidence="4" id="KW-1185">Reference proteome</keyword>
<dbReference type="Proteomes" id="UP001431131">
    <property type="component" value="Unassembled WGS sequence"/>
</dbReference>
<sequence>MKKYLFLIIVFIMVLSGCSDDTTKEAKVEPKKEVKVDDVEKHEDKPKGKDDKKKVDATPITIREDKGDYSVDIEGDITFKENTLYVTGTTNLLPGSKLYFYIDSMSGTIIGGTDTTLVKEDGSFQLESKLPDGYDDPIIYTKIVFNSAASNEEITQHYKEDGDPLEGPFVRLYEENDDIGKEIVVITDVEIKEGTVAKIQPPNWKKPDDYGATTVWIEAEIEEDDEFVYVTGRSNLLEGAFVSGRLQMEGYITSGFQDSKNVNPDGTFNLTITNPNKKIKNLKGYDLKLSFSPTDGNNFIYISKTYGENGEKLLGNLVNEDNGEKSVEYILNVKY</sequence>
<evidence type="ECO:0008006" key="5">
    <source>
        <dbReference type="Google" id="ProtNLM"/>
    </source>
</evidence>
<evidence type="ECO:0000256" key="1">
    <source>
        <dbReference type="SAM" id="MobiDB-lite"/>
    </source>
</evidence>
<reference evidence="3" key="1">
    <citation type="submission" date="2022-02" db="EMBL/GenBank/DDBJ databases">
        <title>Fredinandcohnia quinoae sp. nov. isolated from Chenopodium quinoa seeds.</title>
        <authorList>
            <person name="Saati-Santamaria Z."/>
            <person name="Flores-Felix J.D."/>
            <person name="Igual J.M."/>
            <person name="Velazquez E."/>
            <person name="Garcia-Fraile P."/>
            <person name="Martinez-Molina E."/>
        </authorList>
    </citation>
    <scope>NUCLEOTIDE SEQUENCE</scope>
    <source>
        <strain evidence="3">SECRCQ15</strain>
    </source>
</reference>
<evidence type="ECO:0000313" key="4">
    <source>
        <dbReference type="Proteomes" id="UP001431131"/>
    </source>
</evidence>
<gene>
    <name evidence="3" type="ORF">MJG50_01600</name>
</gene>
<feature type="signal peptide" evidence="2">
    <location>
        <begin position="1"/>
        <end position="19"/>
    </location>
</feature>
<accession>A0AAW5E291</accession>
<proteinExistence type="predicted"/>
<feature type="chain" id="PRO_5043778380" description="Lipoprotein" evidence="2">
    <location>
        <begin position="20"/>
        <end position="335"/>
    </location>
</feature>
<dbReference type="EMBL" id="JAKTTI010000001">
    <property type="protein sequence ID" value="MCH1624007.1"/>
    <property type="molecule type" value="Genomic_DNA"/>
</dbReference>
<name>A0AAW5E291_9BACI</name>
<protein>
    <recommendedName>
        <fullName evidence="5">Lipoprotein</fullName>
    </recommendedName>
</protein>
<evidence type="ECO:0000256" key="2">
    <source>
        <dbReference type="SAM" id="SignalP"/>
    </source>
</evidence>
<dbReference type="PROSITE" id="PS51257">
    <property type="entry name" value="PROKAR_LIPOPROTEIN"/>
    <property type="match status" value="1"/>
</dbReference>
<comment type="caution">
    <text evidence="3">The sequence shown here is derived from an EMBL/GenBank/DDBJ whole genome shotgun (WGS) entry which is preliminary data.</text>
</comment>
<organism evidence="3 4">
    <name type="scientific">Fredinandcohnia quinoae</name>
    <dbReference type="NCBI Taxonomy" id="2918902"/>
    <lineage>
        <taxon>Bacteria</taxon>
        <taxon>Bacillati</taxon>
        <taxon>Bacillota</taxon>
        <taxon>Bacilli</taxon>
        <taxon>Bacillales</taxon>
        <taxon>Bacillaceae</taxon>
        <taxon>Fredinandcohnia</taxon>
    </lineage>
</organism>
<keyword evidence="2" id="KW-0732">Signal</keyword>
<evidence type="ECO:0000313" key="3">
    <source>
        <dbReference type="EMBL" id="MCH1624007.1"/>
    </source>
</evidence>